<dbReference type="Gene3D" id="1.10.10.60">
    <property type="entry name" value="Homeodomain-like"/>
    <property type="match status" value="1"/>
</dbReference>
<proteinExistence type="predicted"/>
<dbReference type="InterPro" id="IPR036271">
    <property type="entry name" value="Tet_transcr_reg_TetR-rel_C_sf"/>
</dbReference>
<dbReference type="RefSeq" id="WP_122625983.1">
    <property type="nucleotide sequence ID" value="NZ_UPPP01000051.1"/>
</dbReference>
<dbReference type="InterPro" id="IPR023772">
    <property type="entry name" value="DNA-bd_HTH_TetR-type_CS"/>
</dbReference>
<dbReference type="Proteomes" id="UP000277811">
    <property type="component" value="Unassembled WGS sequence"/>
</dbReference>
<evidence type="ECO:0000256" key="1">
    <source>
        <dbReference type="ARBA" id="ARBA00023125"/>
    </source>
</evidence>
<organism evidence="4 5">
    <name type="scientific">Lucifera butyrica</name>
    <dbReference type="NCBI Taxonomy" id="1351585"/>
    <lineage>
        <taxon>Bacteria</taxon>
        <taxon>Bacillati</taxon>
        <taxon>Bacillota</taxon>
        <taxon>Negativicutes</taxon>
        <taxon>Veillonellales</taxon>
        <taxon>Veillonellaceae</taxon>
        <taxon>Lucifera</taxon>
    </lineage>
</organism>
<dbReference type="EMBL" id="UPPP01000051">
    <property type="protein sequence ID" value="VBB04977.1"/>
    <property type="molecule type" value="Genomic_DNA"/>
</dbReference>
<sequence length="187" mass="21813">MRNRILMAAAEEMKVRGVKFTMSDLARRLSLSKTSLYEHFASKNELIHNILVTTIQDFQEQEQEIYSNCELSAADKIQALLKIAPRVFGPIYNRSLYDDLRHYYPNEWQLVSDFREEHLNNLTSFIVRNIETNSLRPINISVFRQIITSTTNDLFNFRFLEESNLTHADALTAMADIIVYGLLPHNR</sequence>
<dbReference type="PRINTS" id="PR00455">
    <property type="entry name" value="HTHTETR"/>
</dbReference>
<accession>A0A498R2D1</accession>
<dbReference type="AlphaFoldDB" id="A0A498R2D1"/>
<dbReference type="SUPFAM" id="SSF48498">
    <property type="entry name" value="Tetracyclin repressor-like, C-terminal domain"/>
    <property type="match status" value="1"/>
</dbReference>
<evidence type="ECO:0000313" key="4">
    <source>
        <dbReference type="EMBL" id="VBB04977.1"/>
    </source>
</evidence>
<keyword evidence="5" id="KW-1185">Reference proteome</keyword>
<dbReference type="PROSITE" id="PS50977">
    <property type="entry name" value="HTH_TETR_2"/>
    <property type="match status" value="1"/>
</dbReference>
<evidence type="ECO:0000256" key="2">
    <source>
        <dbReference type="PROSITE-ProRule" id="PRU00335"/>
    </source>
</evidence>
<reference evidence="4 5" key="1">
    <citation type="submission" date="2018-06" db="EMBL/GenBank/DDBJ databases">
        <authorList>
            <person name="Strepis N."/>
        </authorList>
    </citation>
    <scope>NUCLEOTIDE SEQUENCE [LARGE SCALE GENOMIC DNA]</scope>
    <source>
        <strain evidence="4">LUCI</strain>
    </source>
</reference>
<dbReference type="InterPro" id="IPR001647">
    <property type="entry name" value="HTH_TetR"/>
</dbReference>
<keyword evidence="1 2" id="KW-0238">DNA-binding</keyword>
<dbReference type="Pfam" id="PF00440">
    <property type="entry name" value="TetR_N"/>
    <property type="match status" value="1"/>
</dbReference>
<gene>
    <name evidence="4" type="ORF">LUCI_0183</name>
</gene>
<dbReference type="SUPFAM" id="SSF46689">
    <property type="entry name" value="Homeodomain-like"/>
    <property type="match status" value="1"/>
</dbReference>
<dbReference type="PROSITE" id="PS01081">
    <property type="entry name" value="HTH_TETR_1"/>
    <property type="match status" value="1"/>
</dbReference>
<feature type="DNA-binding region" description="H-T-H motif" evidence="2">
    <location>
        <begin position="21"/>
        <end position="40"/>
    </location>
</feature>
<evidence type="ECO:0000313" key="5">
    <source>
        <dbReference type="Proteomes" id="UP000277811"/>
    </source>
</evidence>
<feature type="domain" description="HTH tetR-type" evidence="3">
    <location>
        <begin position="1"/>
        <end position="58"/>
    </location>
</feature>
<name>A0A498R2D1_9FIRM</name>
<dbReference type="Gene3D" id="1.10.357.10">
    <property type="entry name" value="Tetracycline Repressor, domain 2"/>
    <property type="match status" value="1"/>
</dbReference>
<dbReference type="InterPro" id="IPR009057">
    <property type="entry name" value="Homeodomain-like_sf"/>
</dbReference>
<protein>
    <submittedName>
        <fullName evidence="4">Tetr bacterial regulatory protein hth signature</fullName>
    </submittedName>
</protein>
<dbReference type="GO" id="GO:0003677">
    <property type="term" value="F:DNA binding"/>
    <property type="evidence" value="ECO:0007669"/>
    <property type="project" value="UniProtKB-UniRule"/>
</dbReference>
<dbReference type="OrthoDB" id="9812134at2"/>
<evidence type="ECO:0000259" key="3">
    <source>
        <dbReference type="PROSITE" id="PS50977"/>
    </source>
</evidence>